<keyword evidence="4" id="KW-0963">Cytoplasm</keyword>
<evidence type="ECO:0000256" key="10">
    <source>
        <dbReference type="ARBA" id="ARBA00032441"/>
    </source>
</evidence>
<keyword evidence="7" id="KW-0547">Nucleotide-binding</keyword>
<keyword evidence="12" id="KW-1185">Reference proteome</keyword>
<dbReference type="SUPFAM" id="SSF52540">
    <property type="entry name" value="P-loop containing nucleoside triphosphate hydrolases"/>
    <property type="match status" value="1"/>
</dbReference>
<evidence type="ECO:0000256" key="3">
    <source>
        <dbReference type="ARBA" id="ARBA00019010"/>
    </source>
</evidence>
<evidence type="ECO:0000313" key="11">
    <source>
        <dbReference type="EMBL" id="AOY87037.1"/>
    </source>
</evidence>
<evidence type="ECO:0000313" key="12">
    <source>
        <dbReference type="Proteomes" id="UP000177445"/>
    </source>
</evidence>
<keyword evidence="9" id="KW-0460">Magnesium</keyword>
<dbReference type="PANTHER" id="PTHR33540:SF2">
    <property type="entry name" value="TRNA THREONYLCARBAMOYLADENOSINE BIOSYNTHESIS PROTEIN TSAE"/>
    <property type="match status" value="1"/>
</dbReference>
<evidence type="ECO:0000256" key="6">
    <source>
        <dbReference type="ARBA" id="ARBA00022723"/>
    </source>
</evidence>
<dbReference type="OrthoDB" id="9800307at2"/>
<keyword evidence="6" id="KW-0479">Metal-binding</keyword>
<keyword evidence="5" id="KW-0819">tRNA processing</keyword>
<name>A0A1D9GHB6_9GAMM</name>
<dbReference type="GO" id="GO:0005737">
    <property type="term" value="C:cytoplasm"/>
    <property type="evidence" value="ECO:0007669"/>
    <property type="project" value="UniProtKB-SubCell"/>
</dbReference>
<dbReference type="KEGG" id="msq:BKP64_01925"/>
<evidence type="ECO:0000256" key="2">
    <source>
        <dbReference type="ARBA" id="ARBA00007599"/>
    </source>
</evidence>
<protein>
    <recommendedName>
        <fullName evidence="3">tRNA threonylcarbamoyladenosine biosynthesis protein TsaE</fullName>
    </recommendedName>
    <alternativeName>
        <fullName evidence="10">t(6)A37 threonylcarbamoyladenosine biosynthesis protein TsaE</fullName>
    </alternativeName>
</protein>
<dbReference type="InterPro" id="IPR027417">
    <property type="entry name" value="P-loop_NTPase"/>
</dbReference>
<evidence type="ECO:0000256" key="7">
    <source>
        <dbReference type="ARBA" id="ARBA00022741"/>
    </source>
</evidence>
<dbReference type="AlphaFoldDB" id="A0A1D9GHB6"/>
<dbReference type="InterPro" id="IPR003442">
    <property type="entry name" value="T6A_TsaE"/>
</dbReference>
<dbReference type="Gene3D" id="3.40.50.300">
    <property type="entry name" value="P-loop containing nucleotide triphosphate hydrolases"/>
    <property type="match status" value="1"/>
</dbReference>
<dbReference type="GO" id="GO:0002949">
    <property type="term" value="P:tRNA threonylcarbamoyladenosine modification"/>
    <property type="evidence" value="ECO:0007669"/>
    <property type="project" value="InterPro"/>
</dbReference>
<evidence type="ECO:0000256" key="5">
    <source>
        <dbReference type="ARBA" id="ARBA00022694"/>
    </source>
</evidence>
<evidence type="ECO:0000256" key="8">
    <source>
        <dbReference type="ARBA" id="ARBA00022840"/>
    </source>
</evidence>
<comment type="similarity">
    <text evidence="2">Belongs to the TsaE family.</text>
</comment>
<keyword evidence="8" id="KW-0067">ATP-binding</keyword>
<organism evidence="11 12">
    <name type="scientific">Marinobacter salinus</name>
    <dbReference type="NCBI Taxonomy" id="1874317"/>
    <lineage>
        <taxon>Bacteria</taxon>
        <taxon>Pseudomonadati</taxon>
        <taxon>Pseudomonadota</taxon>
        <taxon>Gammaproteobacteria</taxon>
        <taxon>Pseudomonadales</taxon>
        <taxon>Marinobacteraceae</taxon>
        <taxon>Marinobacter</taxon>
    </lineage>
</organism>
<reference evidence="11 12" key="1">
    <citation type="submission" date="2016-10" db="EMBL/GenBank/DDBJ databases">
        <title>Marinobacter salinus sp. nov., a moderately halophilic bacterium isolated from a tidal flat environment.</title>
        <authorList>
            <person name="Park S.-J."/>
        </authorList>
    </citation>
    <scope>NUCLEOTIDE SEQUENCE [LARGE SCALE GENOMIC DNA]</scope>
    <source>
        <strain evidence="11 12">Hb8</strain>
    </source>
</reference>
<dbReference type="PANTHER" id="PTHR33540">
    <property type="entry name" value="TRNA THREONYLCARBAMOYLADENOSINE BIOSYNTHESIS PROTEIN TSAE"/>
    <property type="match status" value="1"/>
</dbReference>
<evidence type="ECO:0000256" key="9">
    <source>
        <dbReference type="ARBA" id="ARBA00022842"/>
    </source>
</evidence>
<gene>
    <name evidence="11" type="ORF">BKP64_01925</name>
</gene>
<dbReference type="NCBIfam" id="TIGR00150">
    <property type="entry name" value="T6A_YjeE"/>
    <property type="match status" value="1"/>
</dbReference>
<dbReference type="GO" id="GO:0005524">
    <property type="term" value="F:ATP binding"/>
    <property type="evidence" value="ECO:0007669"/>
    <property type="project" value="UniProtKB-KW"/>
</dbReference>
<dbReference type="Proteomes" id="UP000177445">
    <property type="component" value="Chromosome"/>
</dbReference>
<accession>A0A1D9GHB6</accession>
<sequence length="165" mass="18335">MTIFGNERRLFLDNEAETEHLGRELARVVAQSGHGLTVFLDGDLGMGKTTLSRGVMRGLGHEGAVKSPTYTLVEPYEHLHPPAYHFDLYRLGDPEELEYMGIRDYFSGSSLCLIEWPERGKGVLPEADLEIHLEAEGEGRSATLRAGSEQGAALLNELELCWPDH</sequence>
<dbReference type="GO" id="GO:0046872">
    <property type="term" value="F:metal ion binding"/>
    <property type="evidence" value="ECO:0007669"/>
    <property type="project" value="UniProtKB-KW"/>
</dbReference>
<dbReference type="STRING" id="1874317.BKP64_01925"/>
<proteinExistence type="inferred from homology"/>
<dbReference type="RefSeq" id="WP_070965283.1">
    <property type="nucleotide sequence ID" value="NZ_CP017715.1"/>
</dbReference>
<comment type="subcellular location">
    <subcellularLocation>
        <location evidence="1">Cytoplasm</location>
    </subcellularLocation>
</comment>
<evidence type="ECO:0000256" key="4">
    <source>
        <dbReference type="ARBA" id="ARBA00022490"/>
    </source>
</evidence>
<keyword evidence="11" id="KW-0808">Transferase</keyword>
<dbReference type="Pfam" id="PF02367">
    <property type="entry name" value="TsaE"/>
    <property type="match status" value="1"/>
</dbReference>
<dbReference type="EMBL" id="CP017715">
    <property type="protein sequence ID" value="AOY87037.1"/>
    <property type="molecule type" value="Genomic_DNA"/>
</dbReference>
<dbReference type="GO" id="GO:0016740">
    <property type="term" value="F:transferase activity"/>
    <property type="evidence" value="ECO:0007669"/>
    <property type="project" value="UniProtKB-KW"/>
</dbReference>
<evidence type="ECO:0000256" key="1">
    <source>
        <dbReference type="ARBA" id="ARBA00004496"/>
    </source>
</evidence>